<dbReference type="PANTHER" id="PTHR47294:SF4">
    <property type="entry name" value="HEAVY METAL-ASSOCIATED ISOPRENYLATED PLANT PROTEIN 26-LIKE ISOFORM X1"/>
    <property type="match status" value="1"/>
</dbReference>
<dbReference type="EMBL" id="OX451735">
    <property type="protein sequence ID" value="CAI8595680.1"/>
    <property type="molecule type" value="Genomic_DNA"/>
</dbReference>
<evidence type="ECO:0000313" key="1">
    <source>
        <dbReference type="EMBL" id="CAI8595680.1"/>
    </source>
</evidence>
<accession>A0AAV0ZH14</accession>
<sequence length="133" mass="15327">MLTQAIYIKLEKRLSSVALGNGHHVLEEMLPLAMLFSNPILGSVHSNPISEKYCCMIMRINVDCNACCRKLRRIILRMKVIETHLIEKQQRRVCVCGRFVPADVAIKIKKKLNRRVEILEVQEFEGEVQDEPP</sequence>
<keyword evidence="2" id="KW-1185">Reference proteome</keyword>
<gene>
    <name evidence="1" type="ORF">VFH_I202600</name>
</gene>
<dbReference type="Gene3D" id="3.30.70.100">
    <property type="match status" value="1"/>
</dbReference>
<proteinExistence type="predicted"/>
<name>A0AAV0ZH14_VICFA</name>
<dbReference type="AlphaFoldDB" id="A0AAV0ZH14"/>
<dbReference type="Proteomes" id="UP001157006">
    <property type="component" value="Chromosome 1S"/>
</dbReference>
<organism evidence="1 2">
    <name type="scientific">Vicia faba</name>
    <name type="common">Broad bean</name>
    <name type="synonym">Faba vulgaris</name>
    <dbReference type="NCBI Taxonomy" id="3906"/>
    <lineage>
        <taxon>Eukaryota</taxon>
        <taxon>Viridiplantae</taxon>
        <taxon>Streptophyta</taxon>
        <taxon>Embryophyta</taxon>
        <taxon>Tracheophyta</taxon>
        <taxon>Spermatophyta</taxon>
        <taxon>Magnoliopsida</taxon>
        <taxon>eudicotyledons</taxon>
        <taxon>Gunneridae</taxon>
        <taxon>Pentapetalae</taxon>
        <taxon>rosids</taxon>
        <taxon>fabids</taxon>
        <taxon>Fabales</taxon>
        <taxon>Fabaceae</taxon>
        <taxon>Papilionoideae</taxon>
        <taxon>50 kb inversion clade</taxon>
        <taxon>NPAAA clade</taxon>
        <taxon>Hologalegina</taxon>
        <taxon>IRL clade</taxon>
        <taxon>Fabeae</taxon>
        <taxon>Vicia</taxon>
    </lineage>
</organism>
<reference evidence="1 2" key="1">
    <citation type="submission" date="2023-01" db="EMBL/GenBank/DDBJ databases">
        <authorList>
            <person name="Kreplak J."/>
        </authorList>
    </citation>
    <scope>NUCLEOTIDE SEQUENCE [LARGE SCALE GENOMIC DNA]</scope>
</reference>
<evidence type="ECO:0000313" key="2">
    <source>
        <dbReference type="Proteomes" id="UP001157006"/>
    </source>
</evidence>
<protein>
    <submittedName>
        <fullName evidence="1">Uncharacterized protein</fullName>
    </submittedName>
</protein>
<dbReference type="PANTHER" id="PTHR47294">
    <property type="entry name" value="OS08G0431150 PROTEIN"/>
    <property type="match status" value="1"/>
</dbReference>